<evidence type="ECO:0000313" key="3">
    <source>
        <dbReference type="Proteomes" id="UP000054538"/>
    </source>
</evidence>
<reference evidence="3" key="2">
    <citation type="submission" date="2015-01" db="EMBL/GenBank/DDBJ databases">
        <title>Evolutionary Origins and Diversification of the Mycorrhizal Mutualists.</title>
        <authorList>
            <consortium name="DOE Joint Genome Institute"/>
            <consortium name="Mycorrhizal Genomics Consortium"/>
            <person name="Kohler A."/>
            <person name="Kuo A."/>
            <person name="Nagy L.G."/>
            <person name="Floudas D."/>
            <person name="Copeland A."/>
            <person name="Barry K.W."/>
            <person name="Cichocki N."/>
            <person name="Veneault-Fourrey C."/>
            <person name="LaButti K."/>
            <person name="Lindquist E.A."/>
            <person name="Lipzen A."/>
            <person name="Lundell T."/>
            <person name="Morin E."/>
            <person name="Murat C."/>
            <person name="Riley R."/>
            <person name="Ohm R."/>
            <person name="Sun H."/>
            <person name="Tunlid A."/>
            <person name="Henrissat B."/>
            <person name="Grigoriev I.V."/>
            <person name="Hibbett D.S."/>
            <person name="Martin F."/>
        </authorList>
    </citation>
    <scope>NUCLEOTIDE SEQUENCE [LARGE SCALE GENOMIC DNA]</scope>
    <source>
        <strain evidence="3">Ve08.2h10</strain>
    </source>
</reference>
<feature type="region of interest" description="Disordered" evidence="1">
    <location>
        <begin position="1"/>
        <end position="29"/>
    </location>
</feature>
<dbReference type="InParanoid" id="A0A0D0CHI5"/>
<gene>
    <name evidence="2" type="ORF">PAXRUDRAFT_19627</name>
</gene>
<proteinExistence type="predicted"/>
<feature type="compositionally biased region" description="Polar residues" evidence="1">
    <location>
        <begin position="1"/>
        <end position="12"/>
    </location>
</feature>
<reference evidence="2 3" key="1">
    <citation type="submission" date="2014-04" db="EMBL/GenBank/DDBJ databases">
        <authorList>
            <consortium name="DOE Joint Genome Institute"/>
            <person name="Kuo A."/>
            <person name="Kohler A."/>
            <person name="Jargeat P."/>
            <person name="Nagy L.G."/>
            <person name="Floudas D."/>
            <person name="Copeland A."/>
            <person name="Barry K.W."/>
            <person name="Cichocki N."/>
            <person name="Veneault-Fourrey C."/>
            <person name="LaButti K."/>
            <person name="Lindquist E.A."/>
            <person name="Lipzen A."/>
            <person name="Lundell T."/>
            <person name="Morin E."/>
            <person name="Murat C."/>
            <person name="Sun H."/>
            <person name="Tunlid A."/>
            <person name="Henrissat B."/>
            <person name="Grigoriev I.V."/>
            <person name="Hibbett D.S."/>
            <person name="Martin F."/>
            <person name="Nordberg H.P."/>
            <person name="Cantor M.N."/>
            <person name="Hua S.X."/>
        </authorList>
    </citation>
    <scope>NUCLEOTIDE SEQUENCE [LARGE SCALE GENOMIC DNA]</scope>
    <source>
        <strain evidence="2 3">Ve08.2h10</strain>
    </source>
</reference>
<sequence length="102" mass="12066">MSSSIANNLTKWSNEKLRENKDDDDDLYEKKSVEHRHRMKAWKEAERQMVEELVRQKVEEVAKQKVEVEAQRRAETEAKAHIEEVVQAQGHQEKVTLLLKQI</sequence>
<dbReference type="Proteomes" id="UP000054538">
    <property type="component" value="Unassembled WGS sequence"/>
</dbReference>
<name>A0A0D0CHI5_9AGAM</name>
<dbReference type="EMBL" id="KN828640">
    <property type="protein sequence ID" value="KIK74688.1"/>
    <property type="molecule type" value="Genomic_DNA"/>
</dbReference>
<protein>
    <submittedName>
        <fullName evidence="2">Uncharacterized protein</fullName>
    </submittedName>
</protein>
<dbReference type="HOGENOM" id="CLU_159467_0_0_1"/>
<evidence type="ECO:0000313" key="2">
    <source>
        <dbReference type="EMBL" id="KIK74688.1"/>
    </source>
</evidence>
<dbReference type="AlphaFoldDB" id="A0A0D0CHI5"/>
<keyword evidence="3" id="KW-1185">Reference proteome</keyword>
<accession>A0A0D0CHI5</accession>
<organism evidence="2 3">
    <name type="scientific">Paxillus rubicundulus Ve08.2h10</name>
    <dbReference type="NCBI Taxonomy" id="930991"/>
    <lineage>
        <taxon>Eukaryota</taxon>
        <taxon>Fungi</taxon>
        <taxon>Dikarya</taxon>
        <taxon>Basidiomycota</taxon>
        <taxon>Agaricomycotina</taxon>
        <taxon>Agaricomycetes</taxon>
        <taxon>Agaricomycetidae</taxon>
        <taxon>Boletales</taxon>
        <taxon>Paxilineae</taxon>
        <taxon>Paxillaceae</taxon>
        <taxon>Paxillus</taxon>
    </lineage>
</organism>
<evidence type="ECO:0000256" key="1">
    <source>
        <dbReference type="SAM" id="MobiDB-lite"/>
    </source>
</evidence>